<evidence type="ECO:0000313" key="3">
    <source>
        <dbReference type="EMBL" id="KAG2635680.1"/>
    </source>
</evidence>
<evidence type="ECO:0000256" key="1">
    <source>
        <dbReference type="SAM" id="MobiDB-lite"/>
    </source>
</evidence>
<organism evidence="3 4">
    <name type="scientific">Panicum virgatum</name>
    <name type="common">Blackwell switchgrass</name>
    <dbReference type="NCBI Taxonomy" id="38727"/>
    <lineage>
        <taxon>Eukaryota</taxon>
        <taxon>Viridiplantae</taxon>
        <taxon>Streptophyta</taxon>
        <taxon>Embryophyta</taxon>
        <taxon>Tracheophyta</taxon>
        <taxon>Spermatophyta</taxon>
        <taxon>Magnoliopsida</taxon>
        <taxon>Liliopsida</taxon>
        <taxon>Poales</taxon>
        <taxon>Poaceae</taxon>
        <taxon>PACMAD clade</taxon>
        <taxon>Panicoideae</taxon>
        <taxon>Panicodae</taxon>
        <taxon>Paniceae</taxon>
        <taxon>Panicinae</taxon>
        <taxon>Panicum</taxon>
        <taxon>Panicum sect. Hiantes</taxon>
    </lineage>
</organism>
<evidence type="ECO:0000313" key="4">
    <source>
        <dbReference type="Proteomes" id="UP000823388"/>
    </source>
</evidence>
<dbReference type="Pfam" id="PF13961">
    <property type="entry name" value="DUF4219"/>
    <property type="match status" value="1"/>
</dbReference>
<sequence length="108" mass="11315">MSVVTAGGAGGSSTGGSSGGGGGGGGVPFQYPQLNWSNYTAWSIRMQAMLDAEDVWEAIEPEAGLAIDVKKNKKARSCLLQALPEDLLMEVAGKKTAQEVWESLKTRL</sequence>
<feature type="compositionally biased region" description="Gly residues" evidence="1">
    <location>
        <begin position="7"/>
        <end position="24"/>
    </location>
</feature>
<feature type="region of interest" description="Disordered" evidence="1">
    <location>
        <begin position="1"/>
        <end position="24"/>
    </location>
</feature>
<evidence type="ECO:0000259" key="2">
    <source>
        <dbReference type="Pfam" id="PF13961"/>
    </source>
</evidence>
<keyword evidence="4" id="KW-1185">Reference proteome</keyword>
<proteinExistence type="predicted"/>
<accession>A0A8T0VKE1</accession>
<reference evidence="3" key="1">
    <citation type="submission" date="2020-05" db="EMBL/GenBank/DDBJ databases">
        <title>WGS assembly of Panicum virgatum.</title>
        <authorList>
            <person name="Lovell J.T."/>
            <person name="Jenkins J."/>
            <person name="Shu S."/>
            <person name="Juenger T.E."/>
            <person name="Schmutz J."/>
        </authorList>
    </citation>
    <scope>NUCLEOTIDE SEQUENCE</scope>
    <source>
        <strain evidence="3">AP13</strain>
    </source>
</reference>
<dbReference type="AlphaFoldDB" id="A0A8T0VKE1"/>
<feature type="domain" description="DUF4219" evidence="2">
    <location>
        <begin position="34"/>
        <end position="60"/>
    </location>
</feature>
<protein>
    <recommendedName>
        <fullName evidence="2">DUF4219 domain-containing protein</fullName>
    </recommendedName>
</protein>
<dbReference type="EMBL" id="CM029040">
    <property type="protein sequence ID" value="KAG2635680.1"/>
    <property type="molecule type" value="Genomic_DNA"/>
</dbReference>
<name>A0A8T0VKE1_PANVG</name>
<gene>
    <name evidence="3" type="ORF">PVAP13_2NG395403</name>
</gene>
<comment type="caution">
    <text evidence="3">The sequence shown here is derived from an EMBL/GenBank/DDBJ whole genome shotgun (WGS) entry which is preliminary data.</text>
</comment>
<dbReference type="InterPro" id="IPR025314">
    <property type="entry name" value="DUF4219"/>
</dbReference>
<dbReference type="Proteomes" id="UP000823388">
    <property type="component" value="Chromosome 2N"/>
</dbReference>